<reference evidence="2" key="1">
    <citation type="submission" date="2022-06" db="EMBL/GenBank/DDBJ databases">
        <authorList>
            <consortium name="SYNGENTA / RWTH Aachen University"/>
        </authorList>
    </citation>
    <scope>NUCLEOTIDE SEQUENCE</scope>
</reference>
<name>A0AAV0AHI2_PHAPC</name>
<dbReference type="EMBL" id="CALTRL010000395">
    <property type="protein sequence ID" value="CAH7667852.1"/>
    <property type="molecule type" value="Genomic_DNA"/>
</dbReference>
<gene>
    <name evidence="2" type="ORF">PPACK8108_LOCUS2286</name>
</gene>
<evidence type="ECO:0008006" key="4">
    <source>
        <dbReference type="Google" id="ProtNLM"/>
    </source>
</evidence>
<protein>
    <recommendedName>
        <fullName evidence="4">Secreted protein</fullName>
    </recommendedName>
</protein>
<evidence type="ECO:0000313" key="3">
    <source>
        <dbReference type="Proteomes" id="UP001153365"/>
    </source>
</evidence>
<accession>A0AAV0AHI2</accession>
<evidence type="ECO:0000256" key="1">
    <source>
        <dbReference type="SAM" id="MobiDB-lite"/>
    </source>
</evidence>
<organism evidence="2 3">
    <name type="scientific">Phakopsora pachyrhizi</name>
    <name type="common">Asian soybean rust disease fungus</name>
    <dbReference type="NCBI Taxonomy" id="170000"/>
    <lineage>
        <taxon>Eukaryota</taxon>
        <taxon>Fungi</taxon>
        <taxon>Dikarya</taxon>
        <taxon>Basidiomycota</taxon>
        <taxon>Pucciniomycotina</taxon>
        <taxon>Pucciniomycetes</taxon>
        <taxon>Pucciniales</taxon>
        <taxon>Phakopsoraceae</taxon>
        <taxon>Phakopsora</taxon>
    </lineage>
</organism>
<evidence type="ECO:0000313" key="2">
    <source>
        <dbReference type="EMBL" id="CAH7667852.1"/>
    </source>
</evidence>
<dbReference type="Proteomes" id="UP001153365">
    <property type="component" value="Unassembled WGS sequence"/>
</dbReference>
<dbReference type="AlphaFoldDB" id="A0AAV0AHI2"/>
<sequence length="133" mass="14956">MLASQLRILSSMMMMMTIARPSTTDTINKAAQISSPIAKEPVPDLIATKVENTSGAPFPKPKKATRHFDNSYKTEEEHQPDYHQTNEDWSKHHNSNCGDSINKDYLSWNTVIKSELKTLGEAYSISQKKNLAC</sequence>
<keyword evidence="3" id="KW-1185">Reference proteome</keyword>
<proteinExistence type="predicted"/>
<feature type="region of interest" description="Disordered" evidence="1">
    <location>
        <begin position="50"/>
        <end position="96"/>
    </location>
</feature>
<feature type="compositionally biased region" description="Basic and acidic residues" evidence="1">
    <location>
        <begin position="66"/>
        <end position="91"/>
    </location>
</feature>
<comment type="caution">
    <text evidence="2">The sequence shown here is derived from an EMBL/GenBank/DDBJ whole genome shotgun (WGS) entry which is preliminary data.</text>
</comment>